<proteinExistence type="predicted"/>
<dbReference type="RefSeq" id="WP_188051332.1">
    <property type="nucleotide sequence ID" value="NZ_JALNUB010000008.1"/>
</dbReference>
<protein>
    <submittedName>
        <fullName evidence="1">Uncharacterized protein</fullName>
    </submittedName>
</protein>
<gene>
    <name evidence="1" type="ORF">MW871_13330</name>
</gene>
<sequence>MESREILVAEQKASKTSNKTGDLKWDKYLDDYCNYFKEYKKHYKKSNEGNMNSLSLYPYMQQKWQFFKKQISRAYKYNRLNDQQIERLMNMKTIEGC</sequence>
<dbReference type="EMBL" id="JALNUB010000008">
    <property type="protein sequence ID" value="MCK8142877.1"/>
    <property type="molecule type" value="Genomic_DNA"/>
</dbReference>
<evidence type="ECO:0000313" key="1">
    <source>
        <dbReference type="EMBL" id="MCK8142877.1"/>
    </source>
</evidence>
<reference evidence="1" key="1">
    <citation type="submission" date="2022-04" db="EMBL/GenBank/DDBJ databases">
        <title>Flavobacterium pygoscelis sp. nov. isolated from Chinstrap chick (Pygoscelis antarcticus).</title>
        <authorList>
            <person name="Irgang R."/>
            <person name="Poblete-Morales M."/>
            <person name="Avendano-Herrera R."/>
        </authorList>
    </citation>
    <scope>NUCLEOTIDE SEQUENCE</scope>
    <source>
        <strain evidence="1">I-SCBP12n</strain>
    </source>
</reference>
<organism evidence="1 2">
    <name type="scientific">Flavobacterium pygoscelis</name>
    <dbReference type="NCBI Taxonomy" id="2893176"/>
    <lineage>
        <taxon>Bacteria</taxon>
        <taxon>Pseudomonadati</taxon>
        <taxon>Bacteroidota</taxon>
        <taxon>Flavobacteriia</taxon>
        <taxon>Flavobacteriales</taxon>
        <taxon>Flavobacteriaceae</taxon>
        <taxon>Flavobacterium</taxon>
    </lineage>
</organism>
<dbReference type="AlphaFoldDB" id="A0A9X1XTD4"/>
<dbReference type="Proteomes" id="UP001139260">
    <property type="component" value="Unassembled WGS sequence"/>
</dbReference>
<name>A0A9X1XTD4_9FLAO</name>
<comment type="caution">
    <text evidence="1">The sequence shown here is derived from an EMBL/GenBank/DDBJ whole genome shotgun (WGS) entry which is preliminary data.</text>
</comment>
<keyword evidence="2" id="KW-1185">Reference proteome</keyword>
<evidence type="ECO:0000313" key="2">
    <source>
        <dbReference type="Proteomes" id="UP001139260"/>
    </source>
</evidence>
<accession>A0A9X1XTD4</accession>